<keyword evidence="12" id="KW-1185">Reference proteome</keyword>
<gene>
    <name evidence="9 11" type="primary">argB</name>
    <name evidence="11" type="ORF">F4V44_05945</name>
</gene>
<comment type="similarity">
    <text evidence="9">Belongs to the acetylglutamate kinase family. ArgB subfamily.</text>
</comment>
<feature type="domain" description="Aspartate/glutamate/uridylate kinase" evidence="10">
    <location>
        <begin position="2"/>
        <end position="234"/>
    </location>
</feature>
<evidence type="ECO:0000313" key="11">
    <source>
        <dbReference type="EMBL" id="KAA9027539.1"/>
    </source>
</evidence>
<keyword evidence="5 9" id="KW-0547">Nucleotide-binding</keyword>
<feature type="binding site" evidence="9">
    <location>
        <position position="156"/>
    </location>
    <ligand>
        <name>substrate</name>
    </ligand>
</feature>
<dbReference type="Gene3D" id="3.40.1160.10">
    <property type="entry name" value="Acetylglutamate kinase-like"/>
    <property type="match status" value="1"/>
</dbReference>
<dbReference type="Pfam" id="PF00696">
    <property type="entry name" value="AA_kinase"/>
    <property type="match status" value="1"/>
</dbReference>
<evidence type="ECO:0000313" key="12">
    <source>
        <dbReference type="Proteomes" id="UP000326671"/>
    </source>
</evidence>
<dbReference type="GO" id="GO:0003991">
    <property type="term" value="F:acetylglutamate kinase activity"/>
    <property type="evidence" value="ECO:0007669"/>
    <property type="project" value="UniProtKB-UniRule"/>
</dbReference>
<dbReference type="PIRSF" id="PIRSF000728">
    <property type="entry name" value="NAGK"/>
    <property type="match status" value="1"/>
</dbReference>
<dbReference type="SUPFAM" id="SSF53633">
    <property type="entry name" value="Carbamate kinase-like"/>
    <property type="match status" value="1"/>
</dbReference>
<comment type="function">
    <text evidence="9">Catalyzes the ATP-dependent phosphorylation of N-acetyl-L-glutamate.</text>
</comment>
<comment type="subcellular location">
    <subcellularLocation>
        <location evidence="9">Cytoplasm</location>
    </subcellularLocation>
</comment>
<comment type="pathway">
    <text evidence="1 9">Amino-acid biosynthesis; L-arginine biosynthesis; N(2)-acetyl-L-ornithine from L-glutamate: step 2/4.</text>
</comment>
<dbReference type="NCBIfam" id="TIGR00761">
    <property type="entry name" value="argB"/>
    <property type="match status" value="1"/>
</dbReference>
<keyword evidence="4 9" id="KW-0808">Transferase</keyword>
<evidence type="ECO:0000256" key="1">
    <source>
        <dbReference type="ARBA" id="ARBA00004828"/>
    </source>
</evidence>
<dbReference type="InterPro" id="IPR004662">
    <property type="entry name" value="AcgluKinase_fam"/>
</dbReference>
<evidence type="ECO:0000256" key="4">
    <source>
        <dbReference type="ARBA" id="ARBA00022679"/>
    </source>
</evidence>
<keyword evidence="6 9" id="KW-0418">Kinase</keyword>
<proteinExistence type="inferred from homology"/>
<dbReference type="AlphaFoldDB" id="A0A5J5HZ50"/>
<dbReference type="GO" id="GO:0042450">
    <property type="term" value="P:L-arginine biosynthetic process via ornithine"/>
    <property type="evidence" value="ECO:0007669"/>
    <property type="project" value="UniProtKB-UniRule"/>
</dbReference>
<feature type="binding site" evidence="9">
    <location>
        <begin position="40"/>
        <end position="41"/>
    </location>
    <ligand>
        <name>substrate</name>
    </ligand>
</feature>
<evidence type="ECO:0000256" key="8">
    <source>
        <dbReference type="ARBA" id="ARBA00048141"/>
    </source>
</evidence>
<evidence type="ECO:0000256" key="9">
    <source>
        <dbReference type="HAMAP-Rule" id="MF_00082"/>
    </source>
</evidence>
<dbReference type="CDD" id="cd04238">
    <property type="entry name" value="AAK_NAGK-like"/>
    <property type="match status" value="1"/>
</dbReference>
<keyword evidence="9" id="KW-0963">Cytoplasm</keyword>
<sequence length="259" mass="28123">MKKIVIKCGGSILDELTPSFFASLKELQNDGYQLVFVHGGGPDINKMLSMYQVEPEFHNGLRKTTEETLEVVELVLSGQTNRKLVQKLTENGFQAIGLNGSDGGLLQADFIDKDSLGFVGEIIKVNDELVSILIQESMIPVITPIAVHKATGHKLNINADYAAAAVASAIGAEQCIFVTDVKGILVEEKLVHSVEKEQVEKYIEDGTIYGGMIPKVTSAMSALDKGLSSVMIVSGKAAFFNGKEWKGTKIIGKEWSYNE</sequence>
<keyword evidence="3 9" id="KW-0028">Amino-acid biosynthesis</keyword>
<dbReference type="GO" id="GO:0005524">
    <property type="term" value="F:ATP binding"/>
    <property type="evidence" value="ECO:0007669"/>
    <property type="project" value="UniProtKB-UniRule"/>
</dbReference>
<dbReference type="RefSeq" id="WP_150439078.1">
    <property type="nucleotide sequence ID" value="NZ_VYKL01000013.1"/>
</dbReference>
<feature type="site" description="Transition state stabilizer" evidence="9">
    <location>
        <position position="215"/>
    </location>
</feature>
<dbReference type="FunFam" id="3.40.1160.10:FF:000004">
    <property type="entry name" value="Acetylglutamate kinase"/>
    <property type="match status" value="1"/>
</dbReference>
<comment type="caution">
    <text evidence="11">The sequence shown here is derived from an EMBL/GenBank/DDBJ whole genome shotgun (WGS) entry which is preliminary data.</text>
</comment>
<evidence type="ECO:0000256" key="5">
    <source>
        <dbReference type="ARBA" id="ARBA00022741"/>
    </source>
</evidence>
<comment type="catalytic activity">
    <reaction evidence="8 9">
        <text>N-acetyl-L-glutamate + ATP = N-acetyl-L-glutamyl 5-phosphate + ADP</text>
        <dbReference type="Rhea" id="RHEA:14629"/>
        <dbReference type="ChEBI" id="CHEBI:30616"/>
        <dbReference type="ChEBI" id="CHEBI:44337"/>
        <dbReference type="ChEBI" id="CHEBI:57936"/>
        <dbReference type="ChEBI" id="CHEBI:456216"/>
        <dbReference type="EC" id="2.7.2.8"/>
    </reaction>
</comment>
<dbReference type="PANTHER" id="PTHR23342">
    <property type="entry name" value="N-ACETYLGLUTAMATE SYNTHASE"/>
    <property type="match status" value="1"/>
</dbReference>
<evidence type="ECO:0000259" key="10">
    <source>
        <dbReference type="Pfam" id="PF00696"/>
    </source>
</evidence>
<reference evidence="11 12" key="1">
    <citation type="submission" date="2019-09" db="EMBL/GenBank/DDBJ databases">
        <title>Whole genome sequences of isolates from the Mars Exploration Rovers.</title>
        <authorList>
            <person name="Seuylemezian A."/>
            <person name="Vaishampayan P."/>
        </authorList>
    </citation>
    <scope>NUCLEOTIDE SEQUENCE [LARGE SCALE GENOMIC DNA]</scope>
    <source>
        <strain evidence="11 12">MER_TA_151</strain>
    </source>
</reference>
<keyword evidence="7 9" id="KW-0067">ATP-binding</keyword>
<dbReference type="UniPathway" id="UPA00068">
    <property type="reaction ID" value="UER00107"/>
</dbReference>
<dbReference type="EMBL" id="VYKL01000013">
    <property type="protein sequence ID" value="KAA9027539.1"/>
    <property type="molecule type" value="Genomic_DNA"/>
</dbReference>
<feature type="binding site" evidence="9">
    <location>
        <position position="62"/>
    </location>
    <ligand>
        <name>substrate</name>
    </ligand>
</feature>
<name>A0A5J5HZ50_9BACI</name>
<dbReference type="PANTHER" id="PTHR23342:SF0">
    <property type="entry name" value="N-ACETYLGLUTAMATE SYNTHASE, MITOCHONDRIAL"/>
    <property type="match status" value="1"/>
</dbReference>
<evidence type="ECO:0000256" key="7">
    <source>
        <dbReference type="ARBA" id="ARBA00022840"/>
    </source>
</evidence>
<dbReference type="InterPro" id="IPR036393">
    <property type="entry name" value="AceGlu_kinase-like_sf"/>
</dbReference>
<protein>
    <recommendedName>
        <fullName evidence="9">Acetylglutamate kinase</fullName>
        <ecNumber evidence="9">2.7.2.8</ecNumber>
    </recommendedName>
    <alternativeName>
        <fullName evidence="9">N-acetyl-L-glutamate 5-phosphotransferase</fullName>
    </alternativeName>
    <alternativeName>
        <fullName evidence="9">NAG kinase</fullName>
        <shortName evidence="9">NAGK</shortName>
    </alternativeName>
</protein>
<dbReference type="GO" id="GO:0005737">
    <property type="term" value="C:cytoplasm"/>
    <property type="evidence" value="ECO:0007669"/>
    <property type="project" value="UniProtKB-SubCell"/>
</dbReference>
<evidence type="ECO:0000256" key="3">
    <source>
        <dbReference type="ARBA" id="ARBA00022605"/>
    </source>
</evidence>
<evidence type="ECO:0000256" key="2">
    <source>
        <dbReference type="ARBA" id="ARBA00022571"/>
    </source>
</evidence>
<keyword evidence="2 9" id="KW-0055">Arginine biosynthesis</keyword>
<dbReference type="EC" id="2.7.2.8" evidence="9"/>
<organism evidence="11 12">
    <name type="scientific">Niallia endozanthoxylica</name>
    <dbReference type="NCBI Taxonomy" id="2036016"/>
    <lineage>
        <taxon>Bacteria</taxon>
        <taxon>Bacillati</taxon>
        <taxon>Bacillota</taxon>
        <taxon>Bacilli</taxon>
        <taxon>Bacillales</taxon>
        <taxon>Bacillaceae</taxon>
        <taxon>Niallia</taxon>
    </lineage>
</organism>
<feature type="site" description="Transition state stabilizer" evidence="9">
    <location>
        <position position="7"/>
    </location>
</feature>
<accession>A0A5J5HZ50</accession>
<dbReference type="InterPro" id="IPR001048">
    <property type="entry name" value="Asp/Glu/Uridylate_kinase"/>
</dbReference>
<evidence type="ECO:0000256" key="6">
    <source>
        <dbReference type="ARBA" id="ARBA00022777"/>
    </source>
</evidence>
<dbReference type="InterPro" id="IPR037528">
    <property type="entry name" value="ArgB"/>
</dbReference>
<dbReference type="OrthoDB" id="9803155at2"/>
<dbReference type="HAMAP" id="MF_00082">
    <property type="entry name" value="ArgB"/>
    <property type="match status" value="1"/>
</dbReference>
<dbReference type="Proteomes" id="UP000326671">
    <property type="component" value="Unassembled WGS sequence"/>
</dbReference>